<name>A0A024FWH0_9STRA</name>
<evidence type="ECO:0000313" key="3">
    <source>
        <dbReference type="Proteomes" id="UP000053237"/>
    </source>
</evidence>
<feature type="signal peptide" evidence="1">
    <location>
        <begin position="1"/>
        <end position="20"/>
    </location>
</feature>
<dbReference type="InParanoid" id="A0A024FWH0"/>
<gene>
    <name evidence="2" type="ORF">BN9_126890</name>
</gene>
<reference evidence="2 3" key="1">
    <citation type="submission" date="2012-05" db="EMBL/GenBank/DDBJ databases">
        <title>Recombination and specialization in a pathogen metapopulation.</title>
        <authorList>
            <person name="Gardiner A."/>
            <person name="Kemen E."/>
            <person name="Schultz-Larsen T."/>
            <person name="MacLean D."/>
            <person name="Van Oosterhout C."/>
            <person name="Jones J.D.G."/>
        </authorList>
    </citation>
    <scope>NUCLEOTIDE SEQUENCE [LARGE SCALE GENOMIC DNA]</scope>
    <source>
        <strain evidence="2 3">Ac Nc2</strain>
    </source>
</reference>
<keyword evidence="3" id="KW-1185">Reference proteome</keyword>
<dbReference type="AlphaFoldDB" id="A0A024FWH0"/>
<keyword evidence="1" id="KW-0732">Signal</keyword>
<evidence type="ECO:0008006" key="4">
    <source>
        <dbReference type="Google" id="ProtNLM"/>
    </source>
</evidence>
<dbReference type="EMBL" id="CAIX01000901">
    <property type="protein sequence ID" value="CCI11282.1"/>
    <property type="molecule type" value="Genomic_DNA"/>
</dbReference>
<accession>A0A024FWH0</accession>
<organism evidence="2 3">
    <name type="scientific">Albugo candida</name>
    <dbReference type="NCBI Taxonomy" id="65357"/>
    <lineage>
        <taxon>Eukaryota</taxon>
        <taxon>Sar</taxon>
        <taxon>Stramenopiles</taxon>
        <taxon>Oomycota</taxon>
        <taxon>Peronosporomycetes</taxon>
        <taxon>Albuginales</taxon>
        <taxon>Albuginaceae</taxon>
        <taxon>Albugo</taxon>
    </lineage>
</organism>
<comment type="caution">
    <text evidence="2">The sequence shown here is derived from an EMBL/GenBank/DDBJ whole genome shotgun (WGS) entry which is preliminary data.</text>
</comment>
<protein>
    <recommendedName>
        <fullName evidence="4">PARP-type domain-containing protein</fullName>
    </recommendedName>
</protein>
<evidence type="ECO:0000313" key="2">
    <source>
        <dbReference type="EMBL" id="CCI11282.1"/>
    </source>
</evidence>
<evidence type="ECO:0000256" key="1">
    <source>
        <dbReference type="SAM" id="SignalP"/>
    </source>
</evidence>
<dbReference type="Proteomes" id="UP000053237">
    <property type="component" value="Unassembled WGS sequence"/>
</dbReference>
<feature type="chain" id="PRO_5001529318" description="PARP-type domain-containing protein" evidence="1">
    <location>
        <begin position="21"/>
        <end position="99"/>
    </location>
</feature>
<sequence length="99" mass="11227">MRAVSLLFFTAAGIIYKCDGTKDKCTNCTKKPANDVFVTSPTSETDAKNKQKIAVQLNDGACSNGRYNHWLCRWVFVREIRESEVLELLTFYRKMPDAG</sequence>
<proteinExistence type="predicted"/>